<dbReference type="Gene3D" id="3.10.450.530">
    <property type="entry name" value="Ribonuclease toxin, BrnT, of type II toxin-antitoxin system"/>
    <property type="match status" value="1"/>
</dbReference>
<dbReference type="EMBL" id="CP006655">
    <property type="protein sequence ID" value="AGT11581.1"/>
    <property type="molecule type" value="Genomic_DNA"/>
</dbReference>
<gene>
    <name evidence="1" type="ORF">JCM7686_pAMI8p080</name>
</gene>
<dbReference type="KEGG" id="pami:JCM7686_pAMI8p080"/>
<accession>S5Z2H1</accession>
<organism evidence="1 2">
    <name type="scientific">Paracoccus aminophilus JCM 7686</name>
    <dbReference type="NCBI Taxonomy" id="1367847"/>
    <lineage>
        <taxon>Bacteria</taxon>
        <taxon>Pseudomonadati</taxon>
        <taxon>Pseudomonadota</taxon>
        <taxon>Alphaproteobacteria</taxon>
        <taxon>Rhodobacterales</taxon>
        <taxon>Paracoccaceae</taxon>
        <taxon>Paracoccus</taxon>
    </lineage>
</organism>
<dbReference type="Pfam" id="PF04365">
    <property type="entry name" value="BrnT_toxin"/>
    <property type="match status" value="1"/>
</dbReference>
<keyword evidence="2" id="KW-1185">Reference proteome</keyword>
<dbReference type="InterPro" id="IPR038573">
    <property type="entry name" value="BrnT_sf"/>
</dbReference>
<dbReference type="PATRIC" id="fig|1367847.3.peg.4557"/>
<name>S5Z2H1_PARAH</name>
<dbReference type="InterPro" id="IPR007460">
    <property type="entry name" value="BrnT_toxin"/>
</dbReference>
<proteinExistence type="predicted"/>
<dbReference type="RefSeq" id="WP_020952623.1">
    <property type="nucleotide sequence ID" value="NC_022050.1"/>
</dbReference>
<keyword evidence="1" id="KW-0614">Plasmid</keyword>
<dbReference type="HOGENOM" id="CLU_149290_2_0_5"/>
<dbReference type="AlphaFoldDB" id="S5Z2H1"/>
<evidence type="ECO:0000313" key="1">
    <source>
        <dbReference type="EMBL" id="AGT11581.1"/>
    </source>
</evidence>
<sequence>MPYLERMDLDWDEDKRARTLQERGLDFADVAAARWDDALTAEDLREGYGERRLVSLVPIHDRLCVVAWCVRGKALRVISLRKANTRERKRYEQG</sequence>
<dbReference type="Proteomes" id="UP000015480">
    <property type="component" value="Plasmid pAMI8"/>
</dbReference>
<evidence type="ECO:0008006" key="3">
    <source>
        <dbReference type="Google" id="ProtNLM"/>
    </source>
</evidence>
<protein>
    <recommendedName>
        <fullName evidence="3">BrnT family toxin</fullName>
    </recommendedName>
</protein>
<geneLocation type="plasmid" evidence="1 2">
    <name>pAMI8</name>
</geneLocation>
<evidence type="ECO:0000313" key="2">
    <source>
        <dbReference type="Proteomes" id="UP000015480"/>
    </source>
</evidence>
<reference evidence="1 2" key="1">
    <citation type="journal article" date="2014" name="BMC Genomics">
        <title>Architecture and functions of a multipartite genome of the methylotrophic bacterium Paracoccus aminophilus JCM 7686, containing primary and secondary chromids.</title>
        <authorList>
            <person name="Dziewit L."/>
            <person name="Czarnecki J."/>
            <person name="Wibberg D."/>
            <person name="Radlinska M."/>
            <person name="Mrozek P."/>
            <person name="Szymczak M."/>
            <person name="Schluter A."/>
            <person name="Puhler A."/>
            <person name="Bartosik D."/>
        </authorList>
    </citation>
    <scope>NUCLEOTIDE SEQUENCE [LARGE SCALE GENOMIC DNA]</scope>
    <source>
        <strain evidence="1">JCM 7686</strain>
        <plasmid evidence="2">Plasmid pAMI8</plasmid>
    </source>
</reference>